<dbReference type="EMBL" id="NOVD01000036">
    <property type="protein sequence ID" value="PCK24179.1"/>
    <property type="molecule type" value="Genomic_DNA"/>
</dbReference>
<comment type="caution">
    <text evidence="1">The sequence shown here is derived from an EMBL/GenBank/DDBJ whole genome shotgun (WGS) entry which is preliminary data.</text>
</comment>
<dbReference type="RefSeq" id="WP_099698545.1">
    <property type="nucleotide sequence ID" value="NZ_NOVD01000036.1"/>
</dbReference>
<organism evidence="1 2">
    <name type="scientific">Rhodococcus qingshengii</name>
    <dbReference type="NCBI Taxonomy" id="334542"/>
    <lineage>
        <taxon>Bacteria</taxon>
        <taxon>Bacillati</taxon>
        <taxon>Actinomycetota</taxon>
        <taxon>Actinomycetes</taxon>
        <taxon>Mycobacteriales</taxon>
        <taxon>Nocardiaceae</taxon>
        <taxon>Rhodococcus</taxon>
        <taxon>Rhodococcus erythropolis group</taxon>
    </lineage>
</organism>
<gene>
    <name evidence="1" type="ORF">CHR55_27445</name>
</gene>
<evidence type="ECO:0000313" key="1">
    <source>
        <dbReference type="EMBL" id="PCK24179.1"/>
    </source>
</evidence>
<dbReference type="AlphaFoldDB" id="A0A2A5J4Q8"/>
<name>A0A2A5J4Q8_RHOSG</name>
<reference evidence="1 2" key="1">
    <citation type="submission" date="2017-07" db="EMBL/GenBank/DDBJ databases">
        <title>Draft sequence of Rhodococcus enclensis 23b-28.</title>
        <authorList>
            <person name="Besaury L."/>
            <person name="Sancelme M."/>
            <person name="Amato P."/>
            <person name="Lallement A."/>
            <person name="Delort A.-M."/>
        </authorList>
    </citation>
    <scope>NUCLEOTIDE SEQUENCE [LARGE SCALE GENOMIC DNA]</scope>
    <source>
        <strain evidence="1 2">23b-28</strain>
    </source>
</reference>
<proteinExistence type="predicted"/>
<protein>
    <submittedName>
        <fullName evidence="1">Uncharacterized protein</fullName>
    </submittedName>
</protein>
<evidence type="ECO:0000313" key="2">
    <source>
        <dbReference type="Proteomes" id="UP000230886"/>
    </source>
</evidence>
<sequence>MTYDRDTGPPAAWVDEFTDDPQYLPRRQTTVATPVRPHPGYRYQALPATAAYVPDGSYRLDLDRELLIREGVEVARIDSAGHHDWTTNEEKQAFDVWAHDLQWIQQVPAHTSLPTLGIELLRREARVHRWCETQSQTMLVYASGDDVRCGRWRVEDFLRADRPGDLAFLIRVDPKAAYFWQGGCRHLLVPGTPALLDEYSAGDGLAAAMPVPHSVGAWT</sequence>
<accession>A0A2A5J4Q8</accession>
<dbReference type="Proteomes" id="UP000230886">
    <property type="component" value="Unassembled WGS sequence"/>
</dbReference>